<evidence type="ECO:0000313" key="3">
    <source>
        <dbReference type="Proteomes" id="UP000027120"/>
    </source>
</evidence>
<evidence type="ECO:0000256" key="1">
    <source>
        <dbReference type="SAM" id="Phobius"/>
    </source>
</evidence>
<dbReference type="Proteomes" id="UP000027120">
    <property type="component" value="Unassembled WGS sequence"/>
</dbReference>
<keyword evidence="1" id="KW-0472">Membrane</keyword>
<protein>
    <submittedName>
        <fullName evidence="2">Uncharacterized protein</fullName>
    </submittedName>
</protein>
<organism evidence="2 3">
    <name type="scientific">Citrus sinensis</name>
    <name type="common">Sweet orange</name>
    <name type="synonym">Citrus aurantium var. sinensis</name>
    <dbReference type="NCBI Taxonomy" id="2711"/>
    <lineage>
        <taxon>Eukaryota</taxon>
        <taxon>Viridiplantae</taxon>
        <taxon>Streptophyta</taxon>
        <taxon>Embryophyta</taxon>
        <taxon>Tracheophyta</taxon>
        <taxon>Spermatophyta</taxon>
        <taxon>Magnoliopsida</taxon>
        <taxon>eudicotyledons</taxon>
        <taxon>Gunneridae</taxon>
        <taxon>Pentapetalae</taxon>
        <taxon>rosids</taxon>
        <taxon>malvids</taxon>
        <taxon>Sapindales</taxon>
        <taxon>Rutaceae</taxon>
        <taxon>Aurantioideae</taxon>
        <taxon>Citrus</taxon>
    </lineage>
</organism>
<name>A0A067DZT0_CITSI</name>
<dbReference type="PANTHER" id="PTHR34659">
    <property type="entry name" value="BNAA05G11610D PROTEIN"/>
    <property type="match status" value="1"/>
</dbReference>
<proteinExistence type="predicted"/>
<keyword evidence="3" id="KW-1185">Reference proteome</keyword>
<gene>
    <name evidence="2" type="ORF">CISIN_1g012408mg</name>
</gene>
<keyword evidence="1" id="KW-1133">Transmembrane helix</keyword>
<dbReference type="InterPro" id="IPR053273">
    <property type="entry name" value="CST_Regulator"/>
</dbReference>
<feature type="transmembrane region" description="Helical" evidence="1">
    <location>
        <begin position="370"/>
        <end position="394"/>
    </location>
</feature>
<accession>A0A067DZT0</accession>
<reference evidence="2 3" key="1">
    <citation type="submission" date="2014-04" db="EMBL/GenBank/DDBJ databases">
        <authorList>
            <consortium name="International Citrus Genome Consortium"/>
            <person name="Gmitter F."/>
            <person name="Chen C."/>
            <person name="Farmerie W."/>
            <person name="Harkins T."/>
            <person name="Desany B."/>
            <person name="Mohiuddin M."/>
            <person name="Kodira C."/>
            <person name="Borodovsky M."/>
            <person name="Lomsadze A."/>
            <person name="Burns P."/>
            <person name="Jenkins J."/>
            <person name="Prochnik S."/>
            <person name="Shu S."/>
            <person name="Chapman J."/>
            <person name="Pitluck S."/>
            <person name="Schmutz J."/>
            <person name="Rokhsar D."/>
        </authorList>
    </citation>
    <scope>NUCLEOTIDE SEQUENCE</scope>
</reference>
<sequence length="450" mass="49689">MQTMGASVKRFCSDVVQDFLPPSVDHGRHEAQDLVPKRDDFIDTCIKSVTGTEENSVDTLIKQSQEEPNPVDHLKNQLGHAVSGLYLENQLITPVSGDPVDETESDLVSGKAVDVLAHERSDKDIEENAIKDKSSTSEVLELMSLGEMNLSEVSLSSDSSESNDKNAHGVVVEMAHANSVDVMECQPTQIVDAVSYKFADDSVSVSDSSNTFAASEMDLSDAFCKENILETRLIPSSDPRLMESKSLHDCLTAETIICTDAVDKVGCVYDSYEAILSSTSSPIVSHEDKEAEVEHINSSSVLSLGSSEEEVSRTNYTTSLSGISQKTNCEFCGTAQSEASAISPDNGMSKFLFSSFVPIFWHFLLNPWHLVVILVVKLMMILMTTMLVITMFMIKTMLQLLPLERVYKYVYSTLFVPFTELSSLAVQLRLSFPFRFGYLLDPFSSNVIWL</sequence>
<evidence type="ECO:0000313" key="2">
    <source>
        <dbReference type="EMBL" id="KDO48338.1"/>
    </source>
</evidence>
<dbReference type="AlphaFoldDB" id="A0A067DZT0"/>
<keyword evidence="1" id="KW-0812">Transmembrane</keyword>
<dbReference type="PANTHER" id="PTHR34659:SF1">
    <property type="entry name" value="PROTEIN EGT2"/>
    <property type="match status" value="1"/>
</dbReference>
<dbReference type="EMBL" id="KK785144">
    <property type="protein sequence ID" value="KDO48338.1"/>
    <property type="molecule type" value="Genomic_DNA"/>
</dbReference>